<organism evidence="6 7">
    <name type="scientific">Rubroshorea leprosula</name>
    <dbReference type="NCBI Taxonomy" id="152421"/>
    <lineage>
        <taxon>Eukaryota</taxon>
        <taxon>Viridiplantae</taxon>
        <taxon>Streptophyta</taxon>
        <taxon>Embryophyta</taxon>
        <taxon>Tracheophyta</taxon>
        <taxon>Spermatophyta</taxon>
        <taxon>Magnoliopsida</taxon>
        <taxon>eudicotyledons</taxon>
        <taxon>Gunneridae</taxon>
        <taxon>Pentapetalae</taxon>
        <taxon>rosids</taxon>
        <taxon>malvids</taxon>
        <taxon>Malvales</taxon>
        <taxon>Dipterocarpaceae</taxon>
        <taxon>Rubroshorea</taxon>
    </lineage>
</organism>
<evidence type="ECO:0000256" key="5">
    <source>
        <dbReference type="ARBA" id="ARBA00022840"/>
    </source>
</evidence>
<proteinExistence type="predicted"/>
<dbReference type="AlphaFoldDB" id="A0AAV5MNZ9"/>
<keyword evidence="2" id="KW-0808">Transferase</keyword>
<evidence type="ECO:0000313" key="6">
    <source>
        <dbReference type="EMBL" id="GKV50471.1"/>
    </source>
</evidence>
<dbReference type="GO" id="GO:0004674">
    <property type="term" value="F:protein serine/threonine kinase activity"/>
    <property type="evidence" value="ECO:0007669"/>
    <property type="project" value="UniProtKB-KW"/>
</dbReference>
<evidence type="ECO:0000313" key="7">
    <source>
        <dbReference type="Proteomes" id="UP001054252"/>
    </source>
</evidence>
<accession>A0AAV5MNZ9</accession>
<reference evidence="6 7" key="1">
    <citation type="journal article" date="2021" name="Commun. Biol.">
        <title>The genome of Shorea leprosula (Dipterocarpaceae) highlights the ecological relevance of drought in aseasonal tropical rainforests.</title>
        <authorList>
            <person name="Ng K.K.S."/>
            <person name="Kobayashi M.J."/>
            <person name="Fawcett J.A."/>
            <person name="Hatakeyama M."/>
            <person name="Paape T."/>
            <person name="Ng C.H."/>
            <person name="Ang C.C."/>
            <person name="Tnah L.H."/>
            <person name="Lee C.T."/>
            <person name="Nishiyama T."/>
            <person name="Sese J."/>
            <person name="O'Brien M.J."/>
            <person name="Copetti D."/>
            <person name="Mohd Noor M.I."/>
            <person name="Ong R.C."/>
            <person name="Putra M."/>
            <person name="Sireger I.Z."/>
            <person name="Indrioko S."/>
            <person name="Kosugi Y."/>
            <person name="Izuno A."/>
            <person name="Isagi Y."/>
            <person name="Lee S.L."/>
            <person name="Shimizu K.K."/>
        </authorList>
    </citation>
    <scope>NUCLEOTIDE SEQUENCE [LARGE SCALE GENOMIC DNA]</scope>
    <source>
        <strain evidence="6">214</strain>
    </source>
</reference>
<dbReference type="EMBL" id="BPVZ01000370">
    <property type="protein sequence ID" value="GKV50471.1"/>
    <property type="molecule type" value="Genomic_DNA"/>
</dbReference>
<dbReference type="GO" id="GO:0005886">
    <property type="term" value="C:plasma membrane"/>
    <property type="evidence" value="ECO:0007669"/>
    <property type="project" value="TreeGrafter"/>
</dbReference>
<dbReference type="Proteomes" id="UP001054252">
    <property type="component" value="Unassembled WGS sequence"/>
</dbReference>
<protein>
    <recommendedName>
        <fullName evidence="8">S-locus receptor kinase C-terminal domain-containing protein</fullName>
    </recommendedName>
</protein>
<dbReference type="GO" id="GO:0005524">
    <property type="term" value="F:ATP binding"/>
    <property type="evidence" value="ECO:0007669"/>
    <property type="project" value="UniProtKB-KW"/>
</dbReference>
<keyword evidence="5" id="KW-0067">ATP-binding</keyword>
<evidence type="ECO:0008006" key="8">
    <source>
        <dbReference type="Google" id="ProtNLM"/>
    </source>
</evidence>
<keyword evidence="7" id="KW-1185">Reference proteome</keyword>
<keyword evidence="3" id="KW-0547">Nucleotide-binding</keyword>
<evidence type="ECO:0000256" key="1">
    <source>
        <dbReference type="ARBA" id="ARBA00022527"/>
    </source>
</evidence>
<sequence length="62" mass="6807">MMRCIHIGLLCVQENVAERPTMASVVLLLNSNSTSLPVPSQPAFFKHNPIESDMSSSRGYNS</sequence>
<gene>
    <name evidence="6" type="ORF">SLEP1_g57171</name>
</gene>
<keyword evidence="1" id="KW-0723">Serine/threonine-protein kinase</keyword>
<evidence type="ECO:0000256" key="2">
    <source>
        <dbReference type="ARBA" id="ARBA00022679"/>
    </source>
</evidence>
<dbReference type="PANTHER" id="PTHR27002">
    <property type="entry name" value="RECEPTOR-LIKE SERINE/THREONINE-PROTEIN KINASE SD1-8"/>
    <property type="match status" value="1"/>
</dbReference>
<dbReference type="PANTHER" id="PTHR27002:SF1073">
    <property type="entry name" value="CYSTEINE-RICH RECEPTOR-LIKE PROTEIN KINASE 29"/>
    <property type="match status" value="1"/>
</dbReference>
<evidence type="ECO:0000256" key="4">
    <source>
        <dbReference type="ARBA" id="ARBA00022777"/>
    </source>
</evidence>
<comment type="caution">
    <text evidence="6">The sequence shown here is derived from an EMBL/GenBank/DDBJ whole genome shotgun (WGS) entry which is preliminary data.</text>
</comment>
<keyword evidence="4" id="KW-0418">Kinase</keyword>
<name>A0AAV5MNZ9_9ROSI</name>
<evidence type="ECO:0000256" key="3">
    <source>
        <dbReference type="ARBA" id="ARBA00022741"/>
    </source>
</evidence>